<protein>
    <submittedName>
        <fullName evidence="1">Uncharacterized protein</fullName>
    </submittedName>
</protein>
<dbReference type="EMBL" id="BMKB01000022">
    <property type="protein sequence ID" value="GGA65744.1"/>
    <property type="molecule type" value="Genomic_DNA"/>
</dbReference>
<reference evidence="1 2" key="1">
    <citation type="journal article" date="2014" name="Int. J. Syst. Evol. Microbiol.">
        <title>Complete genome sequence of Corynebacterium casei LMG S-19264T (=DSM 44701T), isolated from a smear-ripened cheese.</title>
        <authorList>
            <consortium name="US DOE Joint Genome Institute (JGI-PGF)"/>
            <person name="Walter F."/>
            <person name="Albersmeier A."/>
            <person name="Kalinowski J."/>
            <person name="Ruckert C."/>
        </authorList>
    </citation>
    <scope>NUCLEOTIDE SEQUENCE [LARGE SCALE GENOMIC DNA]</scope>
    <source>
        <strain evidence="1 2">CGMCC 1.15896</strain>
    </source>
</reference>
<sequence length="59" mass="6632">MTHIQVTPEIALREAMIENQFLKNRTLILAQQCADKDQRIAALEAQAQEQEQSAPPEGD</sequence>
<evidence type="ECO:0000313" key="1">
    <source>
        <dbReference type="EMBL" id="GGA65744.1"/>
    </source>
</evidence>
<keyword evidence="2" id="KW-1185">Reference proteome</keyword>
<gene>
    <name evidence="1" type="ORF">GCM10011499_40130</name>
</gene>
<organism evidence="1 2">
    <name type="scientific">Pelagibacterium lentulum</name>
    <dbReference type="NCBI Taxonomy" id="2029865"/>
    <lineage>
        <taxon>Bacteria</taxon>
        <taxon>Pseudomonadati</taxon>
        <taxon>Pseudomonadota</taxon>
        <taxon>Alphaproteobacteria</taxon>
        <taxon>Hyphomicrobiales</taxon>
        <taxon>Devosiaceae</taxon>
        <taxon>Pelagibacterium</taxon>
    </lineage>
</organism>
<name>A0A916W4Q7_9HYPH</name>
<dbReference type="Proteomes" id="UP000596977">
    <property type="component" value="Unassembled WGS sequence"/>
</dbReference>
<dbReference type="RefSeq" id="WP_127070821.1">
    <property type="nucleotide sequence ID" value="NZ_BMKB01000022.1"/>
</dbReference>
<accession>A0A916W4Q7</accession>
<dbReference type="AlphaFoldDB" id="A0A916W4Q7"/>
<proteinExistence type="predicted"/>
<comment type="caution">
    <text evidence="1">The sequence shown here is derived from an EMBL/GenBank/DDBJ whole genome shotgun (WGS) entry which is preliminary data.</text>
</comment>
<evidence type="ECO:0000313" key="2">
    <source>
        <dbReference type="Proteomes" id="UP000596977"/>
    </source>
</evidence>